<evidence type="ECO:0000313" key="3">
    <source>
        <dbReference type="EMBL" id="KAF9077690.1"/>
    </source>
</evidence>
<protein>
    <recommendedName>
        <fullName evidence="5">Ribosomal protein S3</fullName>
    </recommendedName>
</protein>
<evidence type="ECO:0000256" key="2">
    <source>
        <dbReference type="SAM" id="SignalP"/>
    </source>
</evidence>
<sequence>MRLNPVLAILGFVCIIYAMPLLESDSQVTRRAISEITLKVEFTYETVPLQQTKTQNHGDNGKQDKRGIVYNGTGAMFARRIVEELANEFFKGSWVEFEWGIFIESQSYVSKNEIQFTLTSRTSLIRRKKIFYGRGSLVGCASLLGKGTKSKERGIVQGKITRTKYRRPWPWPFGKDLPPPKIDAKSSASQPGLLKGIGGVGPPKKLNLRLD</sequence>
<evidence type="ECO:0008006" key="5">
    <source>
        <dbReference type="Google" id="ProtNLM"/>
    </source>
</evidence>
<keyword evidence="4" id="KW-1185">Reference proteome</keyword>
<accession>A0A9P5Q9Z4</accession>
<dbReference type="Proteomes" id="UP000772434">
    <property type="component" value="Unassembled WGS sequence"/>
</dbReference>
<organism evidence="3 4">
    <name type="scientific">Rhodocollybia butyracea</name>
    <dbReference type="NCBI Taxonomy" id="206335"/>
    <lineage>
        <taxon>Eukaryota</taxon>
        <taxon>Fungi</taxon>
        <taxon>Dikarya</taxon>
        <taxon>Basidiomycota</taxon>
        <taxon>Agaricomycotina</taxon>
        <taxon>Agaricomycetes</taxon>
        <taxon>Agaricomycetidae</taxon>
        <taxon>Agaricales</taxon>
        <taxon>Marasmiineae</taxon>
        <taxon>Omphalotaceae</taxon>
        <taxon>Rhodocollybia</taxon>
    </lineage>
</organism>
<name>A0A9P5Q9Z4_9AGAR</name>
<evidence type="ECO:0000313" key="4">
    <source>
        <dbReference type="Proteomes" id="UP000772434"/>
    </source>
</evidence>
<feature type="chain" id="PRO_5040357600" description="Ribosomal protein S3" evidence="2">
    <location>
        <begin position="19"/>
        <end position="211"/>
    </location>
</feature>
<reference evidence="3" key="1">
    <citation type="submission" date="2020-11" db="EMBL/GenBank/DDBJ databases">
        <authorList>
            <consortium name="DOE Joint Genome Institute"/>
            <person name="Ahrendt S."/>
            <person name="Riley R."/>
            <person name="Andreopoulos W."/>
            <person name="Labutti K."/>
            <person name="Pangilinan J."/>
            <person name="Ruiz-Duenas F.J."/>
            <person name="Barrasa J.M."/>
            <person name="Sanchez-Garcia M."/>
            <person name="Camarero S."/>
            <person name="Miyauchi S."/>
            <person name="Serrano A."/>
            <person name="Linde D."/>
            <person name="Babiker R."/>
            <person name="Drula E."/>
            <person name="Ayuso-Fernandez I."/>
            <person name="Pacheco R."/>
            <person name="Padilla G."/>
            <person name="Ferreira P."/>
            <person name="Barriuso J."/>
            <person name="Kellner H."/>
            <person name="Castanera R."/>
            <person name="Alfaro M."/>
            <person name="Ramirez L."/>
            <person name="Pisabarro A.G."/>
            <person name="Kuo A."/>
            <person name="Tritt A."/>
            <person name="Lipzen A."/>
            <person name="He G."/>
            <person name="Yan M."/>
            <person name="Ng V."/>
            <person name="Cullen D."/>
            <person name="Martin F."/>
            <person name="Rosso M.-N."/>
            <person name="Henrissat B."/>
            <person name="Hibbett D."/>
            <person name="Martinez A.T."/>
            <person name="Grigoriev I.V."/>
        </authorList>
    </citation>
    <scope>NUCLEOTIDE SEQUENCE</scope>
    <source>
        <strain evidence="3">AH 40177</strain>
    </source>
</reference>
<dbReference type="EMBL" id="JADNRY010000003">
    <property type="protein sequence ID" value="KAF9077690.1"/>
    <property type="molecule type" value="Genomic_DNA"/>
</dbReference>
<gene>
    <name evidence="3" type="ORF">BDP27DRAFT_1311500</name>
</gene>
<evidence type="ECO:0000256" key="1">
    <source>
        <dbReference type="SAM" id="MobiDB-lite"/>
    </source>
</evidence>
<keyword evidence="2" id="KW-0732">Signal</keyword>
<comment type="caution">
    <text evidence="3">The sequence shown here is derived from an EMBL/GenBank/DDBJ whole genome shotgun (WGS) entry which is preliminary data.</text>
</comment>
<proteinExistence type="predicted"/>
<dbReference type="AlphaFoldDB" id="A0A9P5Q9Z4"/>
<feature type="region of interest" description="Disordered" evidence="1">
    <location>
        <begin position="175"/>
        <end position="211"/>
    </location>
</feature>
<feature type="signal peptide" evidence="2">
    <location>
        <begin position="1"/>
        <end position="18"/>
    </location>
</feature>